<evidence type="ECO:0000256" key="1">
    <source>
        <dbReference type="SAM" id="Phobius"/>
    </source>
</evidence>
<reference evidence="2 3" key="1">
    <citation type="submission" date="2020-08" db="EMBL/GenBank/DDBJ databases">
        <title>Sequencing the genomes of 1000 actinobacteria strains.</title>
        <authorList>
            <person name="Klenk H.-P."/>
        </authorList>
    </citation>
    <scope>NUCLEOTIDE SEQUENCE [LARGE SCALE GENOMIC DNA]</scope>
    <source>
        <strain evidence="2 3">DSM 102122</strain>
    </source>
</reference>
<feature type="transmembrane region" description="Helical" evidence="1">
    <location>
        <begin position="79"/>
        <end position="99"/>
    </location>
</feature>
<keyword evidence="1" id="KW-0472">Membrane</keyword>
<feature type="transmembrane region" description="Helical" evidence="1">
    <location>
        <begin position="111"/>
        <end position="136"/>
    </location>
</feature>
<protein>
    <submittedName>
        <fullName evidence="2">Uncharacterized protein</fullName>
    </submittedName>
</protein>
<evidence type="ECO:0000313" key="3">
    <source>
        <dbReference type="Proteomes" id="UP000542813"/>
    </source>
</evidence>
<dbReference type="EMBL" id="JACHMM010000001">
    <property type="protein sequence ID" value="MBB5790353.1"/>
    <property type="molecule type" value="Genomic_DNA"/>
</dbReference>
<keyword evidence="1" id="KW-0812">Transmembrane</keyword>
<keyword evidence="3" id="KW-1185">Reference proteome</keyword>
<dbReference type="AlphaFoldDB" id="A0A7W9GUJ1"/>
<feature type="transmembrane region" description="Helical" evidence="1">
    <location>
        <begin position="58"/>
        <end position="74"/>
    </location>
</feature>
<dbReference type="Proteomes" id="UP000542813">
    <property type="component" value="Unassembled WGS sequence"/>
</dbReference>
<comment type="caution">
    <text evidence="2">The sequence shown here is derived from an EMBL/GenBank/DDBJ whole genome shotgun (WGS) entry which is preliminary data.</text>
</comment>
<name>A0A7W9GUJ1_9ACTN</name>
<keyword evidence="1" id="KW-1133">Transmembrane helix</keyword>
<dbReference type="RefSeq" id="WP_184826357.1">
    <property type="nucleotide sequence ID" value="NZ_JACHMM010000001.1"/>
</dbReference>
<gene>
    <name evidence="2" type="ORF">HD601_004928</name>
</gene>
<sequence>MRAWTRALVIVLGLLTATLGVWAGFAPRSFYDDGPIPLIDTGWVAALPPYNEHLVRDYGFMNLGMTVIFVVAATRLTPVLVRTATAALFVFGLPHTVFHSRHLDHMSGADAVTLIVTTSALTVVLPAVVFAMAGALDRAESDRPARRLSSGRR</sequence>
<organism evidence="2 3">
    <name type="scientific">Jiangella mangrovi</name>
    <dbReference type="NCBI Taxonomy" id="1524084"/>
    <lineage>
        <taxon>Bacteria</taxon>
        <taxon>Bacillati</taxon>
        <taxon>Actinomycetota</taxon>
        <taxon>Actinomycetes</taxon>
        <taxon>Jiangellales</taxon>
        <taxon>Jiangellaceae</taxon>
        <taxon>Jiangella</taxon>
    </lineage>
</organism>
<proteinExistence type="predicted"/>
<accession>A0A7W9GUJ1</accession>
<evidence type="ECO:0000313" key="2">
    <source>
        <dbReference type="EMBL" id="MBB5790353.1"/>
    </source>
</evidence>